<dbReference type="Proteomes" id="UP000004564">
    <property type="component" value="Chromosome"/>
</dbReference>
<keyword evidence="7" id="KW-0143">Chaperone</keyword>
<dbReference type="EMBL" id="AFYI01000001">
    <property type="protein sequence ID" value="EHB43939.1"/>
    <property type="molecule type" value="Genomic_DNA"/>
</dbReference>
<dbReference type="FunFam" id="3.30.910.20:FF:000001">
    <property type="entry name" value="Molecular chaperone Skp"/>
    <property type="match status" value="1"/>
</dbReference>
<name>A0A6C8GER8_SALIN</name>
<dbReference type="GO" id="GO:0051082">
    <property type="term" value="F:unfolded protein binding"/>
    <property type="evidence" value="ECO:0007669"/>
    <property type="project" value="InterPro"/>
</dbReference>
<reference evidence="9 10" key="1">
    <citation type="submission" date="2011-09" db="EMBL/GenBank/DDBJ databases">
        <authorList>
            <person name="McClelland M."/>
            <person name="Clifton S."/>
            <person name="Porwollik S."/>
            <person name="Cheng P."/>
            <person name="Wollam A."/>
            <person name="Wang C."/>
            <person name="Pepin K."/>
            <person name="Bhonagiri V."/>
            <person name="Fulton R."/>
            <person name="Fulton L.F."/>
            <person name="Delehaunty K."/>
            <person name="Fronick C."/>
            <person name="O'Laughlin M."/>
            <person name="Godfrey J."/>
            <person name="Waligorski J."/>
            <person name="Appelbaum E."/>
            <person name="Farmer C."/>
            <person name="Strong C."/>
            <person name="Tomlinson C."/>
            <person name="Hou S."/>
            <person name="Minx P."/>
            <person name="Warren W."/>
            <person name="Wilson R.K."/>
        </authorList>
    </citation>
    <scope>NUCLEOTIDE SEQUENCE [LARGE SCALE GENOMIC DNA]</scope>
    <source>
        <strain evidence="10">SARB 27</strain>
    </source>
</reference>
<organism evidence="9 10">
    <name type="scientific">Salmonella enterica subsp. enterica serovar Infantis str. SARB27</name>
    <dbReference type="NCBI Taxonomy" id="596155"/>
    <lineage>
        <taxon>Bacteria</taxon>
        <taxon>Pseudomonadati</taxon>
        <taxon>Pseudomonadota</taxon>
        <taxon>Gammaproteobacteria</taxon>
        <taxon>Enterobacterales</taxon>
        <taxon>Enterobacteriaceae</taxon>
        <taxon>Salmonella</taxon>
    </lineage>
</organism>
<evidence type="ECO:0000256" key="7">
    <source>
        <dbReference type="ARBA" id="ARBA00023186"/>
    </source>
</evidence>
<keyword evidence="5" id="KW-0732">Signal</keyword>
<comment type="caution">
    <text evidence="9">The sequence shown here is derived from an EMBL/GenBank/DDBJ whole genome shotgun (WGS) entry which is preliminary data.</text>
</comment>
<dbReference type="InterPro" id="IPR005632">
    <property type="entry name" value="Chaperone_Skp"/>
</dbReference>
<protein>
    <recommendedName>
        <fullName evidence="4">Chaperone protein Skp</fullName>
    </recommendedName>
</protein>
<comment type="subunit">
    <text evidence="3">Homotrimer.</text>
</comment>
<dbReference type="Pfam" id="PF03938">
    <property type="entry name" value="OmpH"/>
    <property type="match status" value="1"/>
</dbReference>
<gene>
    <name evidence="9" type="ORF">SEENIN0B_00235</name>
</gene>
<keyword evidence="6" id="KW-0574">Periplasm</keyword>
<accession>A0A6C8GER8</accession>
<sequence length="202" mass="22197">MFTAKECIGSVAMTFGDAPQGSPGHAKSCTFGCKWDGKEFIVKKWLLAAGLGLAMVTSAQAADKIAIVNMGNLFQQVAQKTGVSNTLENEFKGRAAELQKMETDLQSKMQRLQSMKAGSDRTKLEKDVMSQRQTFAQKAQAFEKDRARRSNEERNKLVTRIQTAVKKVANDQSIDLVVDANTVAYNSSDVKDITADVLKQVK</sequence>
<dbReference type="SUPFAM" id="SSF111384">
    <property type="entry name" value="OmpH-like"/>
    <property type="match status" value="1"/>
</dbReference>
<dbReference type="PANTHER" id="PTHR35089">
    <property type="entry name" value="CHAPERONE PROTEIN SKP"/>
    <property type="match status" value="1"/>
</dbReference>
<evidence type="ECO:0000313" key="10">
    <source>
        <dbReference type="Proteomes" id="UP000004564"/>
    </source>
</evidence>
<dbReference type="GO" id="GO:0050821">
    <property type="term" value="P:protein stabilization"/>
    <property type="evidence" value="ECO:0007669"/>
    <property type="project" value="TreeGrafter"/>
</dbReference>
<evidence type="ECO:0000256" key="3">
    <source>
        <dbReference type="ARBA" id="ARBA00011233"/>
    </source>
</evidence>
<evidence type="ECO:0000313" key="9">
    <source>
        <dbReference type="EMBL" id="EHB43939.1"/>
    </source>
</evidence>
<dbReference type="Gene3D" id="3.30.910.20">
    <property type="entry name" value="Skp domain"/>
    <property type="match status" value="1"/>
</dbReference>
<evidence type="ECO:0000256" key="2">
    <source>
        <dbReference type="ARBA" id="ARBA00009091"/>
    </source>
</evidence>
<dbReference type="InterPro" id="IPR024930">
    <property type="entry name" value="Skp_dom_sf"/>
</dbReference>
<evidence type="ECO:0000256" key="6">
    <source>
        <dbReference type="ARBA" id="ARBA00022764"/>
    </source>
</evidence>
<comment type="similarity">
    <text evidence="2">Belongs to the Skp family.</text>
</comment>
<evidence type="ECO:0000256" key="5">
    <source>
        <dbReference type="ARBA" id="ARBA00022729"/>
    </source>
</evidence>
<dbReference type="GO" id="GO:0005829">
    <property type="term" value="C:cytosol"/>
    <property type="evidence" value="ECO:0007669"/>
    <property type="project" value="TreeGrafter"/>
</dbReference>
<dbReference type="PANTHER" id="PTHR35089:SF1">
    <property type="entry name" value="CHAPERONE PROTEIN SKP"/>
    <property type="match status" value="1"/>
</dbReference>
<comment type="function">
    <text evidence="8">Molecular chaperone that interacts specifically with outer membrane proteins, thus maintaining the solubility of early folding intermediates during passage through the periplasm.</text>
</comment>
<dbReference type="AlphaFoldDB" id="A0A6C8GER8"/>
<dbReference type="GO" id="GO:0042597">
    <property type="term" value="C:periplasmic space"/>
    <property type="evidence" value="ECO:0007669"/>
    <property type="project" value="UniProtKB-SubCell"/>
</dbReference>
<evidence type="ECO:0000256" key="8">
    <source>
        <dbReference type="ARBA" id="ARBA00058934"/>
    </source>
</evidence>
<comment type="subcellular location">
    <subcellularLocation>
        <location evidence="1">Periplasm</location>
    </subcellularLocation>
</comment>
<evidence type="ECO:0000256" key="1">
    <source>
        <dbReference type="ARBA" id="ARBA00004418"/>
    </source>
</evidence>
<evidence type="ECO:0000256" key="4">
    <source>
        <dbReference type="ARBA" id="ARBA00018026"/>
    </source>
</evidence>
<proteinExistence type="inferred from homology"/>
<dbReference type="SMART" id="SM00935">
    <property type="entry name" value="OmpH"/>
    <property type="match status" value="1"/>
</dbReference>
<dbReference type="NCBIfam" id="NF008047">
    <property type="entry name" value="PRK10780.1"/>
    <property type="match status" value="1"/>
</dbReference>